<dbReference type="InterPro" id="IPR014937">
    <property type="entry name" value="DUF1810"/>
</dbReference>
<proteinExistence type="predicted"/>
<dbReference type="EMBL" id="MU865373">
    <property type="protein sequence ID" value="KAK4225176.1"/>
    <property type="molecule type" value="Genomic_DNA"/>
</dbReference>
<dbReference type="AlphaFoldDB" id="A0AAN7BKV8"/>
<dbReference type="SUPFAM" id="SSF140736">
    <property type="entry name" value="Rv1873-like"/>
    <property type="match status" value="1"/>
</dbReference>
<reference evidence="1" key="2">
    <citation type="submission" date="2023-05" db="EMBL/GenBank/DDBJ databases">
        <authorList>
            <consortium name="Lawrence Berkeley National Laboratory"/>
            <person name="Steindorff A."/>
            <person name="Hensen N."/>
            <person name="Bonometti L."/>
            <person name="Westerberg I."/>
            <person name="Brannstrom I.O."/>
            <person name="Guillou S."/>
            <person name="Cros-Aarteil S."/>
            <person name="Calhoun S."/>
            <person name="Haridas S."/>
            <person name="Kuo A."/>
            <person name="Mondo S."/>
            <person name="Pangilinan J."/>
            <person name="Riley R."/>
            <person name="Labutti K."/>
            <person name="Andreopoulos B."/>
            <person name="Lipzen A."/>
            <person name="Chen C."/>
            <person name="Yanf M."/>
            <person name="Daum C."/>
            <person name="Ng V."/>
            <person name="Clum A."/>
            <person name="Ohm R."/>
            <person name="Martin F."/>
            <person name="Silar P."/>
            <person name="Natvig D."/>
            <person name="Lalanne C."/>
            <person name="Gautier V."/>
            <person name="Ament-Velasquez S.L."/>
            <person name="Kruys A."/>
            <person name="Hutchinson M.I."/>
            <person name="Powell A.J."/>
            <person name="Barry K."/>
            <person name="Miller A.N."/>
            <person name="Grigoriev I.V."/>
            <person name="Debuchy R."/>
            <person name="Gladieux P."/>
            <person name="Thoren M.H."/>
            <person name="Johannesson H."/>
        </authorList>
    </citation>
    <scope>NUCLEOTIDE SEQUENCE</scope>
    <source>
        <strain evidence="1">CBS 990.96</strain>
    </source>
</reference>
<gene>
    <name evidence="1" type="ORF">QBC38DRAFT_270122</name>
</gene>
<evidence type="ECO:0000313" key="1">
    <source>
        <dbReference type="EMBL" id="KAK4225176.1"/>
    </source>
</evidence>
<organism evidence="1 2">
    <name type="scientific">Podospora fimiseda</name>
    <dbReference type="NCBI Taxonomy" id="252190"/>
    <lineage>
        <taxon>Eukaryota</taxon>
        <taxon>Fungi</taxon>
        <taxon>Dikarya</taxon>
        <taxon>Ascomycota</taxon>
        <taxon>Pezizomycotina</taxon>
        <taxon>Sordariomycetes</taxon>
        <taxon>Sordariomycetidae</taxon>
        <taxon>Sordariales</taxon>
        <taxon>Podosporaceae</taxon>
        <taxon>Podospora</taxon>
    </lineage>
</organism>
<dbReference type="Pfam" id="PF08837">
    <property type="entry name" value="DUF1810"/>
    <property type="match status" value="1"/>
</dbReference>
<protein>
    <submittedName>
        <fullName evidence="1">Uncharacterized protein</fullName>
    </submittedName>
</protein>
<accession>A0AAN7BKV8</accession>
<dbReference type="Gene3D" id="1.25.40.380">
    <property type="entry name" value="Protein of unknown function DUF1810"/>
    <property type="match status" value="1"/>
</dbReference>
<dbReference type="Proteomes" id="UP001301958">
    <property type="component" value="Unassembled WGS sequence"/>
</dbReference>
<evidence type="ECO:0000313" key="2">
    <source>
        <dbReference type="Proteomes" id="UP001301958"/>
    </source>
</evidence>
<dbReference type="InterPro" id="IPR036287">
    <property type="entry name" value="Rv1873-like_sf"/>
</dbReference>
<sequence length="202" mass="22553">MAAANTSGDVSMPDAAAIAEKELINDFLERFRVAHKTGAGNDGIEYNTKTFETAVTEMRQGVRNNLWHYHILPSMKVTEAPHNPDAFYFENFDQIRAYILDPTLGFRLGYLFTVILEQTPAGVSAQDLMATEDAVTQFHSCVTLIHTVMGLTDVEPHDYVKQIPGHILKKFFGGLEKVHWYTVETLEKWTEAGESGSAANQT</sequence>
<name>A0AAN7BKV8_9PEZI</name>
<comment type="caution">
    <text evidence="1">The sequence shown here is derived from an EMBL/GenBank/DDBJ whole genome shotgun (WGS) entry which is preliminary data.</text>
</comment>
<keyword evidence="2" id="KW-1185">Reference proteome</keyword>
<reference evidence="1" key="1">
    <citation type="journal article" date="2023" name="Mol. Phylogenet. Evol.">
        <title>Genome-scale phylogeny and comparative genomics of the fungal order Sordariales.</title>
        <authorList>
            <person name="Hensen N."/>
            <person name="Bonometti L."/>
            <person name="Westerberg I."/>
            <person name="Brannstrom I.O."/>
            <person name="Guillou S."/>
            <person name="Cros-Aarteil S."/>
            <person name="Calhoun S."/>
            <person name="Haridas S."/>
            <person name="Kuo A."/>
            <person name="Mondo S."/>
            <person name="Pangilinan J."/>
            <person name="Riley R."/>
            <person name="LaButti K."/>
            <person name="Andreopoulos B."/>
            <person name="Lipzen A."/>
            <person name="Chen C."/>
            <person name="Yan M."/>
            <person name="Daum C."/>
            <person name="Ng V."/>
            <person name="Clum A."/>
            <person name="Steindorff A."/>
            <person name="Ohm R.A."/>
            <person name="Martin F."/>
            <person name="Silar P."/>
            <person name="Natvig D.O."/>
            <person name="Lalanne C."/>
            <person name="Gautier V."/>
            <person name="Ament-Velasquez S.L."/>
            <person name="Kruys A."/>
            <person name="Hutchinson M.I."/>
            <person name="Powell A.J."/>
            <person name="Barry K."/>
            <person name="Miller A.N."/>
            <person name="Grigoriev I.V."/>
            <person name="Debuchy R."/>
            <person name="Gladieux P."/>
            <person name="Hiltunen Thoren M."/>
            <person name="Johannesson H."/>
        </authorList>
    </citation>
    <scope>NUCLEOTIDE SEQUENCE</scope>
    <source>
        <strain evidence="1">CBS 990.96</strain>
    </source>
</reference>